<feature type="region of interest" description="Disordered" evidence="3">
    <location>
        <begin position="23"/>
        <end position="50"/>
    </location>
</feature>
<evidence type="ECO:0000256" key="3">
    <source>
        <dbReference type="SAM" id="MobiDB-lite"/>
    </source>
</evidence>
<feature type="compositionally biased region" description="Basic residues" evidence="3">
    <location>
        <begin position="283"/>
        <end position="296"/>
    </location>
</feature>
<dbReference type="InterPro" id="IPR054722">
    <property type="entry name" value="PolX-like_BBD"/>
</dbReference>
<feature type="region of interest" description="Disordered" evidence="3">
    <location>
        <begin position="242"/>
        <end position="315"/>
    </location>
</feature>
<dbReference type="InterPro" id="IPR012337">
    <property type="entry name" value="RNaseH-like_sf"/>
</dbReference>
<keyword evidence="2" id="KW-0862">Zinc</keyword>
<dbReference type="PROSITE" id="PS50994">
    <property type="entry name" value="INTEGRASE"/>
    <property type="match status" value="1"/>
</dbReference>
<feature type="domain" description="Integrase catalytic" evidence="5">
    <location>
        <begin position="542"/>
        <end position="708"/>
    </location>
</feature>
<dbReference type="Proteomes" id="UP000326396">
    <property type="component" value="Linkage Group LG12"/>
</dbReference>
<dbReference type="PANTHER" id="PTHR42648:SF25">
    <property type="entry name" value="RNA-DIRECTED DNA POLYMERASE"/>
    <property type="match status" value="1"/>
</dbReference>
<dbReference type="Pfam" id="PF13976">
    <property type="entry name" value="gag_pre-integrs"/>
    <property type="match status" value="1"/>
</dbReference>
<sequence length="959" mass="107601">MERIAPWFLLGPVEERRFHGLDQLPESRVEEETSMANTGDAGKQLSNPKEGGSLPFQCRVLTSTNYPIWSIRIRAIFKAHGIWEAIDPGTNVDPKKDYSAVAYLYQALPEDLVLQIAHCEHAKDIWDKEGIKASFDAIKTRHLGVERVMEARLQTLKAEFEVARMKDNEKIDDFAAKLAGISSKSASLGAVIEETTLVRKLLTAIPEKFLNIAATIEQLVDLKTVKFQEVVGRLKAYEERIGGRGSNSSQDQLFLTHDESDQKGRFDKSYGRGRGSGQDTRGRGRGRGRSGGRGRGGRGQGSHEGGHTTDRTKKDRSKLQCFRCDAYGHFSADCPTRKNEDQANLSQANADGPTLLMAEVNPKEQSHLCEKTVFPAKYEGQGDGNQVWYLDTGATNHMTGNKSLFSTLDTKVEGTVRFGDDSCVKIEGRGSILLECKTGDQRLLTNILYIPFLKTNIFSLGQADEGGCEAQIREGVLTLIDADGLLLMKVKRSPNRLYKVELKTGKPTCLLTKLTDPTWLWHARLGHISFDTIRRLGNWWKEAGAALEQVYADLCGPIAPATEAGNRYFLLIVDDHSRYMWVSMLKTKDEALDHFRKFKALSQNQYGRRIKVLRTDRGGEFNSNEFKQFCEDEGISRQLTAPYTPQQNGVVERRNQTVLNTTRSMLSAMGMPQNLWAEAVRHAVYLLNRLPTKALKGMTPYEALKGKKPKLEHLRVFGCVGHVKTPVGQAKKLDSRSTPMVHLGTEQGTKAYRMYDVHKGRVVVSRDVTFDEARKWEWHLHQSSNPSPEKEFIIQHHEDDQEPISQEEPDSPNNTPPGSPQRMTDGEASQDSLFSSPRSRVQGRGPMLPGSPNIYNSSDPRESGDRTYDHTPIQGWKHLDEVLSGRDFRNSDNDRAFRVHYARPVYRAASHSFLIRKDTQFRSLMRSTTTASLNNMVVVDVMCGCGCHIICHGNGCKDL</sequence>
<evidence type="ECO:0000313" key="6">
    <source>
        <dbReference type="EMBL" id="KAD6454157.1"/>
    </source>
</evidence>
<dbReference type="InterPro" id="IPR036397">
    <property type="entry name" value="RNaseH_sf"/>
</dbReference>
<feature type="compositionally biased region" description="Acidic residues" evidence="3">
    <location>
        <begin position="800"/>
        <end position="810"/>
    </location>
</feature>
<protein>
    <recommendedName>
        <fullName evidence="8">Integrase catalytic domain-containing protein</fullName>
    </recommendedName>
</protein>
<proteinExistence type="predicted"/>
<evidence type="ECO:0000256" key="1">
    <source>
        <dbReference type="ARBA" id="ARBA00022670"/>
    </source>
</evidence>
<keyword evidence="7" id="KW-1185">Reference proteome</keyword>
<dbReference type="Gene3D" id="4.10.60.10">
    <property type="entry name" value="Zinc finger, CCHC-type"/>
    <property type="match status" value="1"/>
</dbReference>
<dbReference type="PROSITE" id="PS50158">
    <property type="entry name" value="ZF_CCHC"/>
    <property type="match status" value="1"/>
</dbReference>
<dbReference type="Pfam" id="PF25597">
    <property type="entry name" value="SH3_retrovirus"/>
    <property type="match status" value="1"/>
</dbReference>
<feature type="domain" description="CCHC-type" evidence="4">
    <location>
        <begin position="321"/>
        <end position="335"/>
    </location>
</feature>
<dbReference type="Pfam" id="PF14223">
    <property type="entry name" value="Retrotran_gag_2"/>
    <property type="match status" value="1"/>
</dbReference>
<feature type="compositionally biased region" description="Polar residues" evidence="3">
    <location>
        <begin position="827"/>
        <end position="839"/>
    </location>
</feature>
<dbReference type="EMBL" id="SZYD01000004">
    <property type="protein sequence ID" value="KAD6454157.1"/>
    <property type="molecule type" value="Genomic_DNA"/>
</dbReference>
<feature type="region of interest" description="Disordered" evidence="3">
    <location>
        <begin position="799"/>
        <end position="872"/>
    </location>
</feature>
<dbReference type="InterPro" id="IPR025724">
    <property type="entry name" value="GAG-pre-integrase_dom"/>
</dbReference>
<gene>
    <name evidence="6" type="ORF">E3N88_08863</name>
</gene>
<dbReference type="GO" id="GO:0006508">
    <property type="term" value="P:proteolysis"/>
    <property type="evidence" value="ECO:0007669"/>
    <property type="project" value="UniProtKB-KW"/>
</dbReference>
<evidence type="ECO:0008006" key="8">
    <source>
        <dbReference type="Google" id="ProtNLM"/>
    </source>
</evidence>
<dbReference type="InterPro" id="IPR001878">
    <property type="entry name" value="Znf_CCHC"/>
</dbReference>
<dbReference type="InterPro" id="IPR057670">
    <property type="entry name" value="SH3_retrovirus"/>
</dbReference>
<keyword evidence="1" id="KW-0645">Protease</keyword>
<organism evidence="6 7">
    <name type="scientific">Mikania micrantha</name>
    <name type="common">bitter vine</name>
    <dbReference type="NCBI Taxonomy" id="192012"/>
    <lineage>
        <taxon>Eukaryota</taxon>
        <taxon>Viridiplantae</taxon>
        <taxon>Streptophyta</taxon>
        <taxon>Embryophyta</taxon>
        <taxon>Tracheophyta</taxon>
        <taxon>Spermatophyta</taxon>
        <taxon>Magnoliopsida</taxon>
        <taxon>eudicotyledons</taxon>
        <taxon>Gunneridae</taxon>
        <taxon>Pentapetalae</taxon>
        <taxon>asterids</taxon>
        <taxon>campanulids</taxon>
        <taxon>Asterales</taxon>
        <taxon>Asteraceae</taxon>
        <taxon>Asteroideae</taxon>
        <taxon>Heliantheae alliance</taxon>
        <taxon>Eupatorieae</taxon>
        <taxon>Mikania</taxon>
    </lineage>
</organism>
<dbReference type="InterPro" id="IPR001584">
    <property type="entry name" value="Integrase_cat-core"/>
</dbReference>
<dbReference type="Pfam" id="PF22936">
    <property type="entry name" value="Pol_BBD"/>
    <property type="match status" value="1"/>
</dbReference>
<dbReference type="InterPro" id="IPR039537">
    <property type="entry name" value="Retrotran_Ty1/copia-like"/>
</dbReference>
<evidence type="ECO:0000256" key="2">
    <source>
        <dbReference type="PROSITE-ProRule" id="PRU00047"/>
    </source>
</evidence>
<reference evidence="6 7" key="1">
    <citation type="submission" date="2019-05" db="EMBL/GenBank/DDBJ databases">
        <title>Mikania micrantha, genome provides insights into the molecular mechanism of rapid growth.</title>
        <authorList>
            <person name="Liu B."/>
        </authorList>
    </citation>
    <scope>NUCLEOTIDE SEQUENCE [LARGE SCALE GENOMIC DNA]</scope>
    <source>
        <strain evidence="6">NLD-2019</strain>
        <tissue evidence="6">Leaf</tissue>
    </source>
</reference>
<feature type="compositionally biased region" description="Basic and acidic residues" evidence="3">
    <location>
        <begin position="304"/>
        <end position="313"/>
    </location>
</feature>
<dbReference type="Pfam" id="PF00665">
    <property type="entry name" value="rve"/>
    <property type="match status" value="1"/>
</dbReference>
<evidence type="ECO:0000259" key="5">
    <source>
        <dbReference type="PROSITE" id="PS50994"/>
    </source>
</evidence>
<dbReference type="Pfam" id="PF00098">
    <property type="entry name" value="zf-CCHC"/>
    <property type="match status" value="1"/>
</dbReference>
<dbReference type="PANTHER" id="PTHR42648">
    <property type="entry name" value="TRANSPOSASE, PUTATIVE-RELATED"/>
    <property type="match status" value="1"/>
</dbReference>
<dbReference type="AlphaFoldDB" id="A0A5N6PIE4"/>
<dbReference type="SMART" id="SM00343">
    <property type="entry name" value="ZnF_C2HC"/>
    <property type="match status" value="1"/>
</dbReference>
<dbReference type="Gene3D" id="3.30.420.10">
    <property type="entry name" value="Ribonuclease H-like superfamily/Ribonuclease H"/>
    <property type="match status" value="1"/>
</dbReference>
<accession>A0A5N6PIE4</accession>
<name>A0A5N6PIE4_9ASTR</name>
<feature type="compositionally biased region" description="Basic and acidic residues" evidence="3">
    <location>
        <begin position="256"/>
        <end position="270"/>
    </location>
</feature>
<feature type="compositionally biased region" description="Basic and acidic residues" evidence="3">
    <location>
        <begin position="859"/>
        <end position="869"/>
    </location>
</feature>
<evidence type="ECO:0000259" key="4">
    <source>
        <dbReference type="PROSITE" id="PS50158"/>
    </source>
</evidence>
<dbReference type="SUPFAM" id="SSF57756">
    <property type="entry name" value="Retrovirus zinc finger-like domains"/>
    <property type="match status" value="1"/>
</dbReference>
<keyword evidence="1" id="KW-0378">Hydrolase</keyword>
<dbReference type="GO" id="GO:0008270">
    <property type="term" value="F:zinc ion binding"/>
    <property type="evidence" value="ECO:0007669"/>
    <property type="project" value="UniProtKB-KW"/>
</dbReference>
<dbReference type="OrthoDB" id="2013098at2759"/>
<comment type="caution">
    <text evidence="6">The sequence shown here is derived from an EMBL/GenBank/DDBJ whole genome shotgun (WGS) entry which is preliminary data.</text>
</comment>
<dbReference type="GO" id="GO:0008233">
    <property type="term" value="F:peptidase activity"/>
    <property type="evidence" value="ECO:0007669"/>
    <property type="project" value="UniProtKB-KW"/>
</dbReference>
<dbReference type="GO" id="GO:0003676">
    <property type="term" value="F:nucleic acid binding"/>
    <property type="evidence" value="ECO:0007669"/>
    <property type="project" value="InterPro"/>
</dbReference>
<keyword evidence="2" id="KW-0863">Zinc-finger</keyword>
<keyword evidence="2" id="KW-0479">Metal-binding</keyword>
<dbReference type="InterPro" id="IPR036875">
    <property type="entry name" value="Znf_CCHC_sf"/>
</dbReference>
<dbReference type="GO" id="GO:0015074">
    <property type="term" value="P:DNA integration"/>
    <property type="evidence" value="ECO:0007669"/>
    <property type="project" value="InterPro"/>
</dbReference>
<dbReference type="SUPFAM" id="SSF53098">
    <property type="entry name" value="Ribonuclease H-like"/>
    <property type="match status" value="1"/>
</dbReference>
<evidence type="ECO:0000313" key="7">
    <source>
        <dbReference type="Proteomes" id="UP000326396"/>
    </source>
</evidence>